<dbReference type="InterPro" id="IPR029479">
    <property type="entry name" value="Nitroreductase"/>
</dbReference>
<dbReference type="InterPro" id="IPR033877">
    <property type="entry name" value="Frm2/Hbn1"/>
</dbReference>
<keyword evidence="6" id="KW-1185">Reference proteome</keyword>
<dbReference type="Proteomes" id="UP000287969">
    <property type="component" value="Chromosome"/>
</dbReference>
<dbReference type="PANTHER" id="PTHR43035">
    <property type="entry name" value="FATTY ACID REPRESSION MUTANT PROTEIN 2-RELATED"/>
    <property type="match status" value="1"/>
</dbReference>
<keyword evidence="3" id="KW-0560">Oxidoreductase</keyword>
<dbReference type="GO" id="GO:0034599">
    <property type="term" value="P:cellular response to oxidative stress"/>
    <property type="evidence" value="ECO:0007669"/>
    <property type="project" value="InterPro"/>
</dbReference>
<dbReference type="CDD" id="cd02140">
    <property type="entry name" value="Frm2-like"/>
    <property type="match status" value="1"/>
</dbReference>
<dbReference type="PANTHER" id="PTHR43035:SF1">
    <property type="entry name" value="FATTY ACID REPRESSION MUTANT PROTEIN 2-RELATED"/>
    <property type="match status" value="1"/>
</dbReference>
<comment type="subcellular location">
    <subcellularLocation>
        <location evidence="1">Cytoplasm</location>
    </subcellularLocation>
</comment>
<dbReference type="OrthoDB" id="9810617at2"/>
<evidence type="ECO:0000256" key="3">
    <source>
        <dbReference type="ARBA" id="ARBA00023002"/>
    </source>
</evidence>
<dbReference type="InterPro" id="IPR000415">
    <property type="entry name" value="Nitroreductase-like"/>
</dbReference>
<dbReference type="KEGG" id="spoa:EQM13_15145"/>
<dbReference type="GO" id="GO:0016491">
    <property type="term" value="F:oxidoreductase activity"/>
    <property type="evidence" value="ECO:0007669"/>
    <property type="project" value="UniProtKB-KW"/>
</dbReference>
<feature type="domain" description="Nitroreductase" evidence="4">
    <location>
        <begin position="9"/>
        <end position="178"/>
    </location>
</feature>
<reference evidence="6" key="1">
    <citation type="submission" date="2019-01" db="EMBL/GenBank/DDBJ databases">
        <title>Draft genomes of a novel of Sporanaerobacter strains.</title>
        <authorList>
            <person name="Ma S."/>
        </authorList>
    </citation>
    <scope>NUCLEOTIDE SEQUENCE [LARGE SCALE GENOMIC DNA]</scope>
    <source>
        <strain evidence="6">NJN-17</strain>
    </source>
</reference>
<dbReference type="EMBL" id="CP035282">
    <property type="protein sequence ID" value="QAT62807.1"/>
    <property type="molecule type" value="Genomic_DNA"/>
</dbReference>
<dbReference type="AlphaFoldDB" id="A0A410QFM3"/>
<evidence type="ECO:0000313" key="6">
    <source>
        <dbReference type="Proteomes" id="UP000287969"/>
    </source>
</evidence>
<dbReference type="RefSeq" id="WP_071140726.1">
    <property type="nucleotide sequence ID" value="NZ_CP035282.1"/>
</dbReference>
<protein>
    <submittedName>
        <fullName evidence="5">Nitroreductase family protein</fullName>
    </submittedName>
</protein>
<dbReference type="Gene3D" id="3.40.109.10">
    <property type="entry name" value="NADH Oxidase"/>
    <property type="match status" value="1"/>
</dbReference>
<evidence type="ECO:0000313" key="5">
    <source>
        <dbReference type="EMBL" id="QAT62807.1"/>
    </source>
</evidence>
<keyword evidence="2" id="KW-0963">Cytoplasm</keyword>
<gene>
    <name evidence="5" type="ORF">EQM13_15145</name>
</gene>
<evidence type="ECO:0000259" key="4">
    <source>
        <dbReference type="Pfam" id="PF00881"/>
    </source>
</evidence>
<dbReference type="FunFam" id="3.40.109.10:FF:000001">
    <property type="entry name" value="Nitroreductase family"/>
    <property type="match status" value="1"/>
</dbReference>
<name>A0A410QFM3_9FIRM</name>
<sequence length="199" mass="23166">MNKDFYAAIKDRRSFYGISKENVISDERILEVVNYGVKHSPSPFNSQSARVMVLLGENHNKLWDITKEELRKIVPPQNFSDTEEKINSFRSGYGSILFFEDQDVVEELQENFPTYKENFPKWSQQSSGMLQFVIWTSLEMEGFGASLQHYNPLIDEEVKKTFNVPDNWKLIAQLPFGKSVSLPGEKEFKPLEERVKVFK</sequence>
<evidence type="ECO:0000256" key="1">
    <source>
        <dbReference type="ARBA" id="ARBA00004496"/>
    </source>
</evidence>
<dbReference type="GO" id="GO:0005737">
    <property type="term" value="C:cytoplasm"/>
    <property type="evidence" value="ECO:0007669"/>
    <property type="project" value="UniProtKB-SubCell"/>
</dbReference>
<dbReference type="SUPFAM" id="SSF55469">
    <property type="entry name" value="FMN-dependent nitroreductase-like"/>
    <property type="match status" value="1"/>
</dbReference>
<accession>A0A410QFM3</accession>
<proteinExistence type="predicted"/>
<evidence type="ECO:0000256" key="2">
    <source>
        <dbReference type="ARBA" id="ARBA00022490"/>
    </source>
</evidence>
<organism evidence="5 6">
    <name type="scientific">Acidilutibacter cellobiosedens</name>
    <dbReference type="NCBI Taxonomy" id="2507161"/>
    <lineage>
        <taxon>Bacteria</taxon>
        <taxon>Bacillati</taxon>
        <taxon>Bacillota</taxon>
        <taxon>Tissierellia</taxon>
        <taxon>Tissierellales</taxon>
        <taxon>Acidilutibacteraceae</taxon>
        <taxon>Acidilutibacter</taxon>
    </lineage>
</organism>
<dbReference type="Pfam" id="PF00881">
    <property type="entry name" value="Nitroreductase"/>
    <property type="match status" value="1"/>
</dbReference>